<dbReference type="Proteomes" id="UP000230423">
    <property type="component" value="Unassembled WGS sequence"/>
</dbReference>
<keyword evidence="3" id="KW-1185">Reference proteome</keyword>
<proteinExistence type="predicted"/>
<name>A0A2G9TKC5_TELCI</name>
<evidence type="ECO:0000256" key="1">
    <source>
        <dbReference type="SAM" id="MobiDB-lite"/>
    </source>
</evidence>
<gene>
    <name evidence="2" type="ORF">TELCIR_20137</name>
</gene>
<sequence>MTFPSVRYAALLQDEQNDSNAQPTEQEGSGFEFGVPEGTFDSVFTYASYNDLDHMGYEAPARIATILQGPWPTPCCIATSVKDGYDELGSFTATYGVEITDVEFSDVKVIK</sequence>
<feature type="region of interest" description="Disordered" evidence="1">
    <location>
        <begin position="13"/>
        <end position="32"/>
    </location>
</feature>
<dbReference type="AlphaFoldDB" id="A0A2G9TKC5"/>
<dbReference type="OrthoDB" id="3592703at2759"/>
<dbReference type="EMBL" id="KZ361189">
    <property type="protein sequence ID" value="PIO58429.1"/>
    <property type="molecule type" value="Genomic_DNA"/>
</dbReference>
<protein>
    <submittedName>
        <fullName evidence="2">Uncharacterized protein</fullName>
    </submittedName>
</protein>
<evidence type="ECO:0000313" key="3">
    <source>
        <dbReference type="Proteomes" id="UP000230423"/>
    </source>
</evidence>
<evidence type="ECO:0000313" key="2">
    <source>
        <dbReference type="EMBL" id="PIO58429.1"/>
    </source>
</evidence>
<accession>A0A2G9TKC5</accession>
<feature type="non-terminal residue" evidence="2">
    <location>
        <position position="111"/>
    </location>
</feature>
<organism evidence="2 3">
    <name type="scientific">Teladorsagia circumcincta</name>
    <name type="common">Brown stomach worm</name>
    <name type="synonym">Ostertagia circumcincta</name>
    <dbReference type="NCBI Taxonomy" id="45464"/>
    <lineage>
        <taxon>Eukaryota</taxon>
        <taxon>Metazoa</taxon>
        <taxon>Ecdysozoa</taxon>
        <taxon>Nematoda</taxon>
        <taxon>Chromadorea</taxon>
        <taxon>Rhabditida</taxon>
        <taxon>Rhabditina</taxon>
        <taxon>Rhabditomorpha</taxon>
        <taxon>Strongyloidea</taxon>
        <taxon>Trichostrongylidae</taxon>
        <taxon>Teladorsagia</taxon>
    </lineage>
</organism>
<reference evidence="2 3" key="1">
    <citation type="submission" date="2015-09" db="EMBL/GenBank/DDBJ databases">
        <title>Draft genome of the parasitic nematode Teladorsagia circumcincta isolate WARC Sus (inbred).</title>
        <authorList>
            <person name="Mitreva M."/>
        </authorList>
    </citation>
    <scope>NUCLEOTIDE SEQUENCE [LARGE SCALE GENOMIC DNA]</scope>
    <source>
        <strain evidence="2 3">S</strain>
    </source>
</reference>
<feature type="compositionally biased region" description="Polar residues" evidence="1">
    <location>
        <begin position="18"/>
        <end position="27"/>
    </location>
</feature>